<dbReference type="RefSeq" id="WP_016525405.1">
    <property type="nucleotide sequence ID" value="NZ_KE332518.1"/>
</dbReference>
<organism evidence="1 2">
    <name type="scientific">Treponema maltophilum ATCC 51939</name>
    <dbReference type="NCBI Taxonomy" id="1125699"/>
    <lineage>
        <taxon>Bacteria</taxon>
        <taxon>Pseudomonadati</taxon>
        <taxon>Spirochaetota</taxon>
        <taxon>Spirochaetia</taxon>
        <taxon>Spirochaetales</taxon>
        <taxon>Treponemataceae</taxon>
        <taxon>Treponema</taxon>
    </lineage>
</organism>
<evidence type="ECO:0008006" key="3">
    <source>
        <dbReference type="Google" id="ProtNLM"/>
    </source>
</evidence>
<gene>
    <name evidence="1" type="ORF">HMPREF9194_01117</name>
</gene>
<dbReference type="AlphaFoldDB" id="S3L1X6"/>
<comment type="caution">
    <text evidence="1">The sequence shown here is derived from an EMBL/GenBank/DDBJ whole genome shotgun (WGS) entry which is preliminary data.</text>
</comment>
<dbReference type="eggNOG" id="ENOG5033WJP">
    <property type="taxonomic scope" value="Bacteria"/>
</dbReference>
<dbReference type="Proteomes" id="UP000014541">
    <property type="component" value="Unassembled WGS sequence"/>
</dbReference>
<reference evidence="1 2" key="1">
    <citation type="submission" date="2013-04" db="EMBL/GenBank/DDBJ databases">
        <title>The Genome Sequence of Treponema maltophilum ATCC 51939.</title>
        <authorList>
            <consortium name="The Broad Institute Genomics Platform"/>
            <person name="Earl A."/>
            <person name="Ward D."/>
            <person name="Feldgarden M."/>
            <person name="Gevers D."/>
            <person name="Leonetti C."/>
            <person name="Blanton J.M."/>
            <person name="Dewhirst F.E."/>
            <person name="Izard J."/>
            <person name="Walker B."/>
            <person name="Young S."/>
            <person name="Zeng Q."/>
            <person name="Gargeya S."/>
            <person name="Fitzgerald M."/>
            <person name="Haas B."/>
            <person name="Abouelleil A."/>
            <person name="Allen A.W."/>
            <person name="Alvarado L."/>
            <person name="Arachchi H.M."/>
            <person name="Berlin A.M."/>
            <person name="Chapman S.B."/>
            <person name="Gainer-Dewar J."/>
            <person name="Goldberg J."/>
            <person name="Griggs A."/>
            <person name="Gujja S."/>
            <person name="Hansen M."/>
            <person name="Howarth C."/>
            <person name="Imamovic A."/>
            <person name="Ireland A."/>
            <person name="Larimer J."/>
            <person name="McCowan C."/>
            <person name="Murphy C."/>
            <person name="Pearson M."/>
            <person name="Poon T.W."/>
            <person name="Priest M."/>
            <person name="Roberts A."/>
            <person name="Saif S."/>
            <person name="Shea T."/>
            <person name="Sisk P."/>
            <person name="Sykes S."/>
            <person name="Wortman J."/>
            <person name="Nusbaum C."/>
            <person name="Birren B."/>
        </authorList>
    </citation>
    <scope>NUCLEOTIDE SEQUENCE [LARGE SCALE GENOMIC DNA]</scope>
    <source>
        <strain evidence="1 2">ATCC 51939</strain>
    </source>
</reference>
<dbReference type="HOGENOM" id="CLU_952966_0_0_12"/>
<dbReference type="OrthoDB" id="306550at2"/>
<dbReference type="STRING" id="1125699.HMPREF9194_01117"/>
<sequence length="275" mass="30045">MKKILRKGLLALGLTFISFLPLSAFETGPLLYLRADFGGGLSLPSISLSSLKQFNATANKMSGMMSNLLMGGELEGGYVFGSDTLFGLRKNHPFSAVGTFAYVGVGQGNTSQKVSALISGNPFDIFMIVDFMPVVNFGLSAKAYFFKNRFAAGMGIGGRLIADMSPDYLVYSTHPAVIPTEVGQIIVTEDMMKKMNPLMFSAKVMLEYNIPILDTTDIVMGWYTRYNIYRPKYLTAPKKLADMAADGGGDITQPFPDYWLNSLDFGVNIGFAFKL</sequence>
<evidence type="ECO:0000313" key="1">
    <source>
        <dbReference type="EMBL" id="EPF30794.1"/>
    </source>
</evidence>
<accession>S3L1X6</accession>
<dbReference type="EMBL" id="ATFF01000006">
    <property type="protein sequence ID" value="EPF30794.1"/>
    <property type="molecule type" value="Genomic_DNA"/>
</dbReference>
<protein>
    <recommendedName>
        <fullName evidence="3">Outer membrane protein beta-barrel domain-containing protein</fullName>
    </recommendedName>
</protein>
<name>S3L1X6_TREMA</name>
<dbReference type="PATRIC" id="fig|1125699.3.peg.1138"/>
<evidence type="ECO:0000313" key="2">
    <source>
        <dbReference type="Proteomes" id="UP000014541"/>
    </source>
</evidence>
<keyword evidence="2" id="KW-1185">Reference proteome</keyword>
<proteinExistence type="predicted"/>